<feature type="domain" description="N-terminal Ras-GEF" evidence="4">
    <location>
        <begin position="431"/>
        <end position="565"/>
    </location>
</feature>
<keyword evidence="6" id="KW-1185">Reference proteome</keyword>
<comment type="caution">
    <text evidence="5">The sequence shown here is derived from an EMBL/GenBank/DDBJ whole genome shotgun (WGS) entry which is preliminary data.</text>
</comment>
<sequence>MASIKWRDQTISMKLTQSKLVSEIILEIVHKLQSLSTANAAALDEYDHSLFLLGKKDRYSPGMQSWLNPDYQLTTYDIQQGDDLLLKHATDVGTLLINAPPAQENMKIKYDFDCTVAETIKVLRNRLQFDNNVACGLYHPRLGMWLDSQKTLFSYDLDHNVPIEFRVQANEFLLRISLLDFDQKIGIKVLPSFRVSDVLAIINYQLINRKLLPTKKGRYGLYVPSSRSWMRGPTQIDEYSTIKTEILEFSIQHELCQISVGEDIVNLYVDSTCTVQEVVALLQINSDITIDKKYTLVKANREHFKETDLIWTALKEMSVNDIFYLEPEPEQFSFICKSYPDFTYACELNSSKTLQDQVRIVAMKFGFPATSLNQINMDGNGKMDLTPAIDMNIAMSKLDIPADAKLELFFSDDFAEDMDELNRLSVTQAHAFVPIKTSTLDNLVKTLTGSQSDGSVAYLDFIKTFLLTYQSFIDAQSLLKKLIKRYSVINVNGCTWSEFEKIRKPIELRVCNVLLQWIKKFPFDFMHPIDGISNCNAALEFVDQVITRDHPQMAKQMRKNLTKMRDGHNLGLKKGLSYKTHKEEMQGEAGNLIIFGYSAEDIANQLTLVESGLFTEIIPSELLNQAWAKKEAHLKAPGIIALTRRFNSVACWCAQSILNLKTPRARGERLGKIIDVANFLAAKNNYSTLMAIIAGINKACISRLKLTAKEVNPKHTKRRAELETLMSAQSSYKNYRASIHSIAPPCIPYIGTYLTDLTYIEDGNPDLVDGLINFSKKELISKVIREIMEYQQFPYTIKPHSELIACLSSIPEASEELEKQMWTQSKSLE</sequence>
<dbReference type="Pfam" id="PF00617">
    <property type="entry name" value="RasGEF"/>
    <property type="match status" value="1"/>
</dbReference>
<reference evidence="5" key="1">
    <citation type="submission" date="2020-05" db="EMBL/GenBank/DDBJ databases">
        <title>Phylogenomic resolution of chytrid fungi.</title>
        <authorList>
            <person name="Stajich J.E."/>
            <person name="Amses K."/>
            <person name="Simmons R."/>
            <person name="Seto K."/>
            <person name="Myers J."/>
            <person name="Bonds A."/>
            <person name="Quandt C.A."/>
            <person name="Barry K."/>
            <person name="Liu P."/>
            <person name="Grigoriev I."/>
            <person name="Longcore J.E."/>
            <person name="James T.Y."/>
        </authorList>
    </citation>
    <scope>NUCLEOTIDE SEQUENCE</scope>
    <source>
        <strain evidence="5">PLAUS21</strain>
    </source>
</reference>
<dbReference type="GO" id="GO:0007265">
    <property type="term" value="P:Ras protein signal transduction"/>
    <property type="evidence" value="ECO:0007669"/>
    <property type="project" value="TreeGrafter"/>
</dbReference>
<evidence type="ECO:0000256" key="2">
    <source>
        <dbReference type="PROSITE-ProRule" id="PRU00168"/>
    </source>
</evidence>
<dbReference type="PROSITE" id="PS00720">
    <property type="entry name" value="RASGEF"/>
    <property type="match status" value="1"/>
</dbReference>
<proteinExistence type="predicted"/>
<dbReference type="InterPro" id="IPR023578">
    <property type="entry name" value="Ras_GEF_dom_sf"/>
</dbReference>
<evidence type="ECO:0000259" key="4">
    <source>
        <dbReference type="PROSITE" id="PS50212"/>
    </source>
</evidence>
<organism evidence="5 6">
    <name type="scientific">Boothiomyces macroporosus</name>
    <dbReference type="NCBI Taxonomy" id="261099"/>
    <lineage>
        <taxon>Eukaryota</taxon>
        <taxon>Fungi</taxon>
        <taxon>Fungi incertae sedis</taxon>
        <taxon>Chytridiomycota</taxon>
        <taxon>Chytridiomycota incertae sedis</taxon>
        <taxon>Chytridiomycetes</taxon>
        <taxon>Rhizophydiales</taxon>
        <taxon>Terramycetaceae</taxon>
        <taxon>Boothiomyces</taxon>
    </lineage>
</organism>
<dbReference type="PANTHER" id="PTHR23113:SF366">
    <property type="entry name" value="RAS GUANINE NUCLEOTIDE EXCHANGE FACTOR R"/>
    <property type="match status" value="1"/>
</dbReference>
<accession>A0AAD5ULG8</accession>
<dbReference type="InterPro" id="IPR008937">
    <property type="entry name" value="Ras-like_GEF"/>
</dbReference>
<dbReference type="EMBL" id="JADGKB010000025">
    <property type="protein sequence ID" value="KAJ3258646.1"/>
    <property type="molecule type" value="Genomic_DNA"/>
</dbReference>
<dbReference type="CDD" id="cd00155">
    <property type="entry name" value="RasGEF"/>
    <property type="match status" value="1"/>
</dbReference>
<dbReference type="Gene3D" id="3.10.20.90">
    <property type="entry name" value="Phosphatidylinositol 3-kinase Catalytic Subunit, Chain A, domain 1"/>
    <property type="match status" value="2"/>
</dbReference>
<dbReference type="Gene3D" id="1.20.870.10">
    <property type="entry name" value="Son of sevenless (SoS) protein Chain: S domain 1"/>
    <property type="match status" value="1"/>
</dbReference>
<evidence type="ECO:0000256" key="1">
    <source>
        <dbReference type="ARBA" id="ARBA00022658"/>
    </source>
</evidence>
<dbReference type="GO" id="GO:0005886">
    <property type="term" value="C:plasma membrane"/>
    <property type="evidence" value="ECO:0007669"/>
    <property type="project" value="TreeGrafter"/>
</dbReference>
<dbReference type="SMART" id="SM00229">
    <property type="entry name" value="RasGEFN"/>
    <property type="match status" value="1"/>
</dbReference>
<dbReference type="Pfam" id="PF00618">
    <property type="entry name" value="RasGEF_N"/>
    <property type="match status" value="1"/>
</dbReference>
<evidence type="ECO:0000313" key="6">
    <source>
        <dbReference type="Proteomes" id="UP001210925"/>
    </source>
</evidence>
<keyword evidence="1 2" id="KW-0344">Guanine-nucleotide releasing factor</keyword>
<dbReference type="SUPFAM" id="SSF48366">
    <property type="entry name" value="Ras GEF"/>
    <property type="match status" value="1"/>
</dbReference>
<dbReference type="InterPro" id="IPR019804">
    <property type="entry name" value="Ras_G-nucl-exch_fac_CS"/>
</dbReference>
<dbReference type="InterPro" id="IPR036964">
    <property type="entry name" value="RASGEF_cat_dom_sf"/>
</dbReference>
<dbReference type="GO" id="GO:0005085">
    <property type="term" value="F:guanyl-nucleotide exchange factor activity"/>
    <property type="evidence" value="ECO:0007669"/>
    <property type="project" value="UniProtKB-KW"/>
</dbReference>
<dbReference type="AlphaFoldDB" id="A0AAD5ULG8"/>
<dbReference type="PANTHER" id="PTHR23113">
    <property type="entry name" value="GUANINE NUCLEOTIDE EXCHANGE FACTOR"/>
    <property type="match status" value="1"/>
</dbReference>
<name>A0AAD5ULG8_9FUNG</name>
<feature type="domain" description="Ras-GEF" evidence="3">
    <location>
        <begin position="598"/>
        <end position="824"/>
    </location>
</feature>
<protein>
    <submittedName>
        <fullName evidence="5">Uncharacterized protein</fullName>
    </submittedName>
</protein>
<dbReference type="InterPro" id="IPR001895">
    <property type="entry name" value="RASGEF_cat_dom"/>
</dbReference>
<gene>
    <name evidence="5" type="ORF">HK103_003435</name>
</gene>
<dbReference type="InterPro" id="IPR000651">
    <property type="entry name" value="Ras-like_Gua-exchang_fac_N"/>
</dbReference>
<dbReference type="PROSITE" id="PS50009">
    <property type="entry name" value="RASGEF_CAT"/>
    <property type="match status" value="1"/>
</dbReference>
<dbReference type="Proteomes" id="UP001210925">
    <property type="component" value="Unassembled WGS sequence"/>
</dbReference>
<dbReference type="CDD" id="cd06224">
    <property type="entry name" value="REM"/>
    <property type="match status" value="1"/>
</dbReference>
<dbReference type="Gene3D" id="1.10.840.10">
    <property type="entry name" value="Ras guanine-nucleotide exchange factors catalytic domain"/>
    <property type="match status" value="1"/>
</dbReference>
<evidence type="ECO:0000313" key="5">
    <source>
        <dbReference type="EMBL" id="KAJ3258646.1"/>
    </source>
</evidence>
<dbReference type="PROSITE" id="PS50212">
    <property type="entry name" value="RASGEF_NTER"/>
    <property type="match status" value="1"/>
</dbReference>
<evidence type="ECO:0000259" key="3">
    <source>
        <dbReference type="PROSITE" id="PS50009"/>
    </source>
</evidence>
<dbReference type="SMART" id="SM00147">
    <property type="entry name" value="RasGEF"/>
    <property type="match status" value="1"/>
</dbReference>